<keyword evidence="2" id="KW-0732">Signal</keyword>
<sequence length="124" mass="12886">MVFGEELPMFSRSVARLALATLLLSPLAGVSVSPAAAQPQATPCVGGGQAVDPLSLILSQDGLFEPPLQEPDTPSPSCDSQRQECLSGSAQTGIYGERYVPPEAVAMCMEQYRACIGAQSEGEG</sequence>
<evidence type="ECO:0000256" key="1">
    <source>
        <dbReference type="SAM" id="MobiDB-lite"/>
    </source>
</evidence>
<dbReference type="HOGENOM" id="CLU_2143100_0_0_11"/>
<dbReference type="EMBL" id="CP000511">
    <property type="protein sequence ID" value="ABM15148.1"/>
    <property type="molecule type" value="Genomic_DNA"/>
</dbReference>
<dbReference type="AlphaFoldDB" id="A1TD98"/>
<feature type="signal peptide" evidence="2">
    <location>
        <begin position="1"/>
        <end position="37"/>
    </location>
</feature>
<evidence type="ECO:0000313" key="4">
    <source>
        <dbReference type="Proteomes" id="UP000009159"/>
    </source>
</evidence>
<feature type="chain" id="PRO_5002637540" evidence="2">
    <location>
        <begin position="38"/>
        <end position="124"/>
    </location>
</feature>
<gene>
    <name evidence="3" type="ordered locus">Mvan_4372</name>
</gene>
<dbReference type="eggNOG" id="ENOG50323XY">
    <property type="taxonomic scope" value="Bacteria"/>
</dbReference>
<keyword evidence="4" id="KW-1185">Reference proteome</keyword>
<organism evidence="3 4">
    <name type="scientific">Mycolicibacterium vanbaalenii (strain DSM 7251 / JCM 13017 / BCRC 16820 / KCTC 9966 / NRRL B-24157 / PYR-1)</name>
    <name type="common">Mycobacterium vanbaalenii</name>
    <dbReference type="NCBI Taxonomy" id="350058"/>
    <lineage>
        <taxon>Bacteria</taxon>
        <taxon>Bacillati</taxon>
        <taxon>Actinomycetota</taxon>
        <taxon>Actinomycetes</taxon>
        <taxon>Mycobacteriales</taxon>
        <taxon>Mycobacteriaceae</taxon>
        <taxon>Mycolicibacterium</taxon>
    </lineage>
</organism>
<feature type="compositionally biased region" description="Polar residues" evidence="1">
    <location>
        <begin position="75"/>
        <end position="85"/>
    </location>
</feature>
<feature type="region of interest" description="Disordered" evidence="1">
    <location>
        <begin position="64"/>
        <end position="85"/>
    </location>
</feature>
<evidence type="ECO:0000256" key="2">
    <source>
        <dbReference type="SAM" id="SignalP"/>
    </source>
</evidence>
<dbReference type="Proteomes" id="UP000009159">
    <property type="component" value="Chromosome"/>
</dbReference>
<reference evidence="3" key="1">
    <citation type="submission" date="2006-12" db="EMBL/GenBank/DDBJ databases">
        <title>Complete sequence of Mycobacterium vanbaalenii PYR-1.</title>
        <authorList>
            <consortium name="US DOE Joint Genome Institute"/>
            <person name="Copeland A."/>
            <person name="Lucas S."/>
            <person name="Lapidus A."/>
            <person name="Barry K."/>
            <person name="Detter J.C."/>
            <person name="Glavina del Rio T."/>
            <person name="Hammon N."/>
            <person name="Israni S."/>
            <person name="Dalin E."/>
            <person name="Tice H."/>
            <person name="Pitluck S."/>
            <person name="Singan V."/>
            <person name="Schmutz J."/>
            <person name="Larimer F."/>
            <person name="Land M."/>
            <person name="Hauser L."/>
            <person name="Kyrpides N."/>
            <person name="Anderson I.J."/>
            <person name="Miller C."/>
            <person name="Richardson P."/>
        </authorList>
    </citation>
    <scope>NUCLEOTIDE SEQUENCE [LARGE SCALE GENOMIC DNA]</scope>
    <source>
        <strain evidence="3">PYR-1</strain>
    </source>
</reference>
<protein>
    <submittedName>
        <fullName evidence="3">Uncharacterized protein</fullName>
    </submittedName>
</protein>
<accession>A1TD98</accession>
<proteinExistence type="predicted"/>
<dbReference type="KEGG" id="mva:Mvan_4372"/>
<name>A1TD98_MYCVP</name>
<evidence type="ECO:0000313" key="3">
    <source>
        <dbReference type="EMBL" id="ABM15148.1"/>
    </source>
</evidence>